<feature type="transmembrane region" description="Helical" evidence="1">
    <location>
        <begin position="149"/>
        <end position="169"/>
    </location>
</feature>
<protein>
    <submittedName>
        <fullName evidence="2">Uncharacterized protein</fullName>
    </submittedName>
</protein>
<organism evidence="2 3">
    <name type="scientific">Pelagomonas calceolata</name>
    <dbReference type="NCBI Taxonomy" id="35677"/>
    <lineage>
        <taxon>Eukaryota</taxon>
        <taxon>Sar</taxon>
        <taxon>Stramenopiles</taxon>
        <taxon>Ochrophyta</taxon>
        <taxon>Pelagophyceae</taxon>
        <taxon>Pelagomonadales</taxon>
        <taxon>Pelagomonadaceae</taxon>
        <taxon>Pelagomonas</taxon>
    </lineage>
</organism>
<evidence type="ECO:0000313" key="2">
    <source>
        <dbReference type="EMBL" id="CAH0377955.1"/>
    </source>
</evidence>
<evidence type="ECO:0000313" key="3">
    <source>
        <dbReference type="Proteomes" id="UP000789595"/>
    </source>
</evidence>
<gene>
    <name evidence="2" type="ORF">PECAL_5P24720</name>
</gene>
<feature type="transmembrane region" description="Helical" evidence="1">
    <location>
        <begin position="7"/>
        <end position="27"/>
    </location>
</feature>
<proteinExistence type="predicted"/>
<accession>A0A8J2X6G7</accession>
<sequence length="174" mass="18304">MPSISDIALGLYAVVATGLTVLVMAFLDACNLVAVPPVGEHGGISKDECYAMSAAMMKAAPRGRETAGEILVMFFHVIVRIEQNFFLASAVAAWFALFKCSPSQRKPFHLFLAMLSVCCVSSDATFAGLPGLGSTSLELSDAAKASVVLPFIPVWTILGMLNGLAFLGAKEKSA</sequence>
<keyword evidence="1" id="KW-0812">Transmembrane</keyword>
<keyword evidence="1" id="KW-0472">Membrane</keyword>
<feature type="transmembrane region" description="Helical" evidence="1">
    <location>
        <begin position="110"/>
        <end position="129"/>
    </location>
</feature>
<feature type="transmembrane region" description="Helical" evidence="1">
    <location>
        <begin position="70"/>
        <end position="98"/>
    </location>
</feature>
<reference evidence="2" key="1">
    <citation type="submission" date="2021-11" db="EMBL/GenBank/DDBJ databases">
        <authorList>
            <consortium name="Genoscope - CEA"/>
            <person name="William W."/>
        </authorList>
    </citation>
    <scope>NUCLEOTIDE SEQUENCE</scope>
</reference>
<keyword evidence="3" id="KW-1185">Reference proteome</keyword>
<keyword evidence="1" id="KW-1133">Transmembrane helix</keyword>
<name>A0A8J2X6G7_9STRA</name>
<evidence type="ECO:0000256" key="1">
    <source>
        <dbReference type="SAM" id="Phobius"/>
    </source>
</evidence>
<dbReference type="Proteomes" id="UP000789595">
    <property type="component" value="Unassembled WGS sequence"/>
</dbReference>
<dbReference type="EMBL" id="CAKKNE010000005">
    <property type="protein sequence ID" value="CAH0377955.1"/>
    <property type="molecule type" value="Genomic_DNA"/>
</dbReference>
<comment type="caution">
    <text evidence="2">The sequence shown here is derived from an EMBL/GenBank/DDBJ whole genome shotgun (WGS) entry which is preliminary data.</text>
</comment>
<dbReference type="AlphaFoldDB" id="A0A8J2X6G7"/>